<protein>
    <submittedName>
        <fullName evidence="2">Uncharacterized protein</fullName>
    </submittedName>
</protein>
<dbReference type="EMBL" id="PKLF01000018">
    <property type="protein sequence ID" value="MBE8614133.1"/>
    <property type="molecule type" value="Genomic_DNA"/>
</dbReference>
<feature type="signal peptide" evidence="1">
    <location>
        <begin position="1"/>
        <end position="19"/>
    </location>
</feature>
<proteinExistence type="predicted"/>
<evidence type="ECO:0000313" key="2">
    <source>
        <dbReference type="EMBL" id="MBE8614133.1"/>
    </source>
</evidence>
<dbReference type="AlphaFoldDB" id="A0A8I0PXG3"/>
<evidence type="ECO:0000313" key="3">
    <source>
        <dbReference type="Proteomes" id="UP000650477"/>
    </source>
</evidence>
<organism evidence="2 3">
    <name type="scientific">Morganella morganii</name>
    <name type="common">Proteus morganii</name>
    <dbReference type="NCBI Taxonomy" id="582"/>
    <lineage>
        <taxon>Bacteria</taxon>
        <taxon>Pseudomonadati</taxon>
        <taxon>Pseudomonadota</taxon>
        <taxon>Gammaproteobacteria</taxon>
        <taxon>Enterobacterales</taxon>
        <taxon>Morganellaceae</taxon>
        <taxon>Morganella</taxon>
    </lineage>
</organism>
<sequence>MKRSLTLLGCLLLSAPVFALRMPGEVQPDRYTYYLTPEYGQQLKMQNDGKGRKPAWQPLPAGELKSETRADLSKGHPAPVAMTCISSIYYNTGAQANRLKVGCIDNNGLEYETSKKWPPKSVAERVCKAGEGDCEAFLQMDTDSWSGPQ</sequence>
<dbReference type="Proteomes" id="UP000650477">
    <property type="component" value="Unassembled WGS sequence"/>
</dbReference>
<evidence type="ECO:0000256" key="1">
    <source>
        <dbReference type="SAM" id="SignalP"/>
    </source>
</evidence>
<dbReference type="RefSeq" id="WP_193830154.1">
    <property type="nucleotide sequence ID" value="NZ_PKLF01000018.1"/>
</dbReference>
<gene>
    <name evidence="2" type="ORF">CYG68_17280</name>
</gene>
<keyword evidence="1" id="KW-0732">Signal</keyword>
<name>A0A8I0PXG3_MORMO</name>
<comment type="caution">
    <text evidence="2">The sequence shown here is derived from an EMBL/GenBank/DDBJ whole genome shotgun (WGS) entry which is preliminary data.</text>
</comment>
<reference evidence="2" key="1">
    <citation type="submission" date="2017-12" db="EMBL/GenBank/DDBJ databases">
        <title>Genome sequencing and analysis.</title>
        <authorList>
            <person name="Huang Y.-T."/>
        </authorList>
    </citation>
    <scope>NUCLEOTIDE SEQUENCE</scope>
    <source>
        <strain evidence="2">VGH116</strain>
    </source>
</reference>
<accession>A0A8I0PXG3</accession>
<feature type="chain" id="PRO_5034486356" evidence="1">
    <location>
        <begin position="20"/>
        <end position="149"/>
    </location>
</feature>